<dbReference type="SMART" id="SM00220">
    <property type="entry name" value="S_TKc"/>
    <property type="match status" value="1"/>
</dbReference>
<comment type="catalytic activity">
    <reaction evidence="9">
        <text>L-threonyl-[protein] + ATP = O-phospho-L-threonyl-[protein] + ADP + H(+)</text>
        <dbReference type="Rhea" id="RHEA:46608"/>
        <dbReference type="Rhea" id="RHEA-COMP:11060"/>
        <dbReference type="Rhea" id="RHEA-COMP:11605"/>
        <dbReference type="ChEBI" id="CHEBI:15378"/>
        <dbReference type="ChEBI" id="CHEBI:30013"/>
        <dbReference type="ChEBI" id="CHEBI:30616"/>
        <dbReference type="ChEBI" id="CHEBI:61977"/>
        <dbReference type="ChEBI" id="CHEBI:456216"/>
        <dbReference type="EC" id="2.7.11.1"/>
    </reaction>
</comment>
<dbReference type="Proteomes" id="UP000585474">
    <property type="component" value="Unassembled WGS sequence"/>
</dbReference>
<dbReference type="InterPro" id="IPR011009">
    <property type="entry name" value="Kinase-like_dom_sf"/>
</dbReference>
<protein>
    <recommendedName>
        <fullName evidence="1">non-specific serine/threonine protein kinase</fullName>
        <ecNumber evidence="1">2.7.11.1</ecNumber>
    </recommendedName>
</protein>
<keyword evidence="8" id="KW-0067">ATP-binding</keyword>
<reference evidence="14 15" key="1">
    <citation type="submission" date="2019-07" db="EMBL/GenBank/DDBJ databases">
        <title>De Novo Assembly of kiwifruit Actinidia rufa.</title>
        <authorList>
            <person name="Sugita-Konishi S."/>
            <person name="Sato K."/>
            <person name="Mori E."/>
            <person name="Abe Y."/>
            <person name="Kisaki G."/>
            <person name="Hamano K."/>
            <person name="Suezawa K."/>
            <person name="Otani M."/>
            <person name="Fukuda T."/>
            <person name="Manabe T."/>
            <person name="Gomi K."/>
            <person name="Tabuchi M."/>
            <person name="Akimitsu K."/>
            <person name="Kataoka I."/>
        </authorList>
    </citation>
    <scope>NUCLEOTIDE SEQUENCE [LARGE SCALE GENOMIC DNA]</scope>
    <source>
        <strain evidence="15">cv. Fuchu</strain>
    </source>
</reference>
<dbReference type="Pfam" id="PF03226">
    <property type="entry name" value="Yippee-Mis18"/>
    <property type="match status" value="1"/>
</dbReference>
<evidence type="ECO:0000256" key="11">
    <source>
        <dbReference type="SAM" id="Coils"/>
    </source>
</evidence>
<proteinExistence type="predicted"/>
<evidence type="ECO:0000313" key="14">
    <source>
        <dbReference type="EMBL" id="GFY90197.1"/>
    </source>
</evidence>
<keyword evidence="15" id="KW-1185">Reference proteome</keyword>
<evidence type="ECO:0000256" key="1">
    <source>
        <dbReference type="ARBA" id="ARBA00012513"/>
    </source>
</evidence>
<evidence type="ECO:0000256" key="10">
    <source>
        <dbReference type="ARBA" id="ARBA00048679"/>
    </source>
</evidence>
<feature type="coiled-coil region" evidence="11">
    <location>
        <begin position="619"/>
        <end position="646"/>
    </location>
</feature>
<accession>A0A7J0EX69</accession>
<dbReference type="GO" id="GO:0005524">
    <property type="term" value="F:ATP binding"/>
    <property type="evidence" value="ECO:0007669"/>
    <property type="project" value="UniProtKB-KW"/>
</dbReference>
<dbReference type="SUPFAM" id="SSF56112">
    <property type="entry name" value="Protein kinase-like (PK-like)"/>
    <property type="match status" value="1"/>
</dbReference>
<name>A0A7J0EX69_9ERIC</name>
<dbReference type="GO" id="GO:0004674">
    <property type="term" value="F:protein serine/threonine kinase activity"/>
    <property type="evidence" value="ECO:0007669"/>
    <property type="project" value="UniProtKB-KW"/>
</dbReference>
<evidence type="ECO:0000256" key="5">
    <source>
        <dbReference type="ARBA" id="ARBA00022741"/>
    </source>
</evidence>
<dbReference type="EMBL" id="BJWL01000007">
    <property type="protein sequence ID" value="GFY90197.1"/>
    <property type="molecule type" value="Genomic_DNA"/>
</dbReference>
<gene>
    <name evidence="14" type="ORF">Acr_07g0003940</name>
</gene>
<feature type="domain" description="Protein kinase" evidence="12">
    <location>
        <begin position="43"/>
        <end position="300"/>
    </location>
</feature>
<keyword evidence="2" id="KW-0723">Serine/threonine-protein kinase</keyword>
<keyword evidence="3" id="KW-0808">Transferase</keyword>
<dbReference type="Pfam" id="PF00069">
    <property type="entry name" value="Pkinase"/>
    <property type="match status" value="1"/>
</dbReference>
<keyword evidence="6" id="KW-0418">Kinase</keyword>
<dbReference type="InterPro" id="IPR004910">
    <property type="entry name" value="Yippee/Mis18/Cereblon"/>
</dbReference>
<keyword evidence="11" id="KW-0175">Coiled coil</keyword>
<evidence type="ECO:0000256" key="7">
    <source>
        <dbReference type="ARBA" id="ARBA00022833"/>
    </source>
</evidence>
<dbReference type="PROSITE" id="PS51792">
    <property type="entry name" value="YIPPEE"/>
    <property type="match status" value="1"/>
</dbReference>
<dbReference type="Gene3D" id="1.10.510.10">
    <property type="entry name" value="Transferase(Phosphotransferase) domain 1"/>
    <property type="match status" value="1"/>
</dbReference>
<keyword evidence="5" id="KW-0547">Nucleotide-binding</keyword>
<evidence type="ECO:0000256" key="4">
    <source>
        <dbReference type="ARBA" id="ARBA00022723"/>
    </source>
</evidence>
<evidence type="ECO:0000256" key="3">
    <source>
        <dbReference type="ARBA" id="ARBA00022679"/>
    </source>
</evidence>
<dbReference type="PROSITE" id="PS00108">
    <property type="entry name" value="PROTEIN_KINASE_ST"/>
    <property type="match status" value="1"/>
</dbReference>
<dbReference type="PANTHER" id="PTHR13902">
    <property type="entry name" value="SERINE/THREONINE-PROTEIN KINASE WNK WITH NO LYSINE -RELATED"/>
    <property type="match status" value="1"/>
</dbReference>
<dbReference type="FunFam" id="3.30.200.20:FF:000075">
    <property type="entry name" value="Probable serine/threonine-protein kinase WNK1"/>
    <property type="match status" value="1"/>
</dbReference>
<comment type="caution">
    <text evidence="14">The sequence shown here is derived from an EMBL/GenBank/DDBJ whole genome shotgun (WGS) entry which is preliminary data.</text>
</comment>
<keyword evidence="4" id="KW-0479">Metal-binding</keyword>
<evidence type="ECO:0000256" key="2">
    <source>
        <dbReference type="ARBA" id="ARBA00022527"/>
    </source>
</evidence>
<dbReference type="InterPro" id="IPR000719">
    <property type="entry name" value="Prot_kinase_dom"/>
</dbReference>
<sequence length="846" mass="94972">MNSGTGPGSPHSGISLNNGLFGAAENPSSDADYVEKDARGRYVRYDEILGKGAFKTVYKAFDEIDGIEVAWNRVRIDDVLRSPEDLEKLYSEVHLLKALKHENIIKFYDSWIDDKKKTVNMITELFTSGSLRQYRKKHKSVDMKAIKNWARQILRGLDYLHSQNPPIIHRDLKCDNIFVNGNHGEIKIGDLGLATVMQQPTAKSVIGTPEFMAPELYDEEYNELVDVYSFGMCMLEMVTFEYPYSECKNPAQIYKKVTSGIKPAALGKVNDPEVKTFIEKCLVPASERLSAKELLEDPFLQSEAVKEPIRDPLRLPNQLPQSLSLLNSGPHSMDIDPDYNHSVCTDSNNWSPRSPVVELQRMHQNNEFRLRGTKNDDSSISLTLRIADLGGKVRNIHFLFYLDTDTALSVAGEMVEQLELADHDVAFISEFIDYLIMRILPCWKPSFDYNCSGMRSTYVESPVLSEFNLSLPEGDVQADKGNSHNNSNCAAPHVDLNSSLSLAYLEDNESQASADSQVMLDDASSENDKIGESAYCGVDKKSKDYSGYAFDTRELNYAESKLQGNCSAEEFTSMNEFVKSLELSFVDLSRTSEVLSSTSCCSCLSLSEKDHDVELKLELDAIDAQYQQWFQELSRMREEALQATRKRWMTTKKPAPLITICVAEVLNVSARVLQGAGKVEREVLHGAEVVAIGWRLGRRVGEAVVIVGEGGGTGVYISLSSTSERLTLARELGVYSSYSFLIEKTSLVVDPTRHSIESFVGVESYLKFNPQAKNGRAFLFSHATNILVGPKEDRHLITGLHTVADVFCSDCGEMLGWKYERAYEESQKYKEGKIVLEKYKIVKENW</sequence>
<evidence type="ECO:0000259" key="12">
    <source>
        <dbReference type="PROSITE" id="PS50011"/>
    </source>
</evidence>
<dbReference type="PROSITE" id="PS50011">
    <property type="entry name" value="PROTEIN_KINASE_DOM"/>
    <property type="match status" value="1"/>
</dbReference>
<dbReference type="AlphaFoldDB" id="A0A7J0EX69"/>
<feature type="domain" description="Yippee" evidence="13">
    <location>
        <begin position="748"/>
        <end position="845"/>
    </location>
</feature>
<evidence type="ECO:0000256" key="9">
    <source>
        <dbReference type="ARBA" id="ARBA00047899"/>
    </source>
</evidence>
<evidence type="ECO:0000256" key="8">
    <source>
        <dbReference type="ARBA" id="ARBA00022840"/>
    </source>
</evidence>
<dbReference type="CDD" id="cd13983">
    <property type="entry name" value="STKc_WNK"/>
    <property type="match status" value="1"/>
</dbReference>
<dbReference type="Gene3D" id="3.10.20.90">
    <property type="entry name" value="Phosphatidylinositol 3-kinase Catalytic Subunit, Chain A, domain 1"/>
    <property type="match status" value="1"/>
</dbReference>
<dbReference type="FunFam" id="1.10.510.10:FF:000046">
    <property type="entry name" value="probable serine/threonine-protein kinase WNK9"/>
    <property type="match status" value="1"/>
</dbReference>
<evidence type="ECO:0000313" key="15">
    <source>
        <dbReference type="Proteomes" id="UP000585474"/>
    </source>
</evidence>
<evidence type="ECO:0000256" key="6">
    <source>
        <dbReference type="ARBA" id="ARBA00022777"/>
    </source>
</evidence>
<dbReference type="Gene3D" id="3.30.200.20">
    <property type="entry name" value="Phosphorylase Kinase, domain 1"/>
    <property type="match status" value="1"/>
</dbReference>
<dbReference type="InterPro" id="IPR050588">
    <property type="entry name" value="WNK_Ser-Thr_kinase"/>
</dbReference>
<keyword evidence="7" id="KW-0862">Zinc</keyword>
<dbReference type="InterPro" id="IPR034751">
    <property type="entry name" value="Yippee"/>
</dbReference>
<dbReference type="GO" id="GO:0046872">
    <property type="term" value="F:metal ion binding"/>
    <property type="evidence" value="ECO:0007669"/>
    <property type="project" value="UniProtKB-KW"/>
</dbReference>
<dbReference type="EC" id="2.7.11.1" evidence="1"/>
<comment type="catalytic activity">
    <reaction evidence="10">
        <text>L-seryl-[protein] + ATP = O-phospho-L-seryl-[protein] + ADP + H(+)</text>
        <dbReference type="Rhea" id="RHEA:17989"/>
        <dbReference type="Rhea" id="RHEA-COMP:9863"/>
        <dbReference type="Rhea" id="RHEA-COMP:11604"/>
        <dbReference type="ChEBI" id="CHEBI:15378"/>
        <dbReference type="ChEBI" id="CHEBI:29999"/>
        <dbReference type="ChEBI" id="CHEBI:30616"/>
        <dbReference type="ChEBI" id="CHEBI:83421"/>
        <dbReference type="ChEBI" id="CHEBI:456216"/>
        <dbReference type="EC" id="2.7.11.1"/>
    </reaction>
</comment>
<dbReference type="InterPro" id="IPR008271">
    <property type="entry name" value="Ser/Thr_kinase_AS"/>
</dbReference>
<dbReference type="OrthoDB" id="4062651at2759"/>
<evidence type="ECO:0000259" key="13">
    <source>
        <dbReference type="PROSITE" id="PS51792"/>
    </source>
</evidence>
<organism evidence="14 15">
    <name type="scientific">Actinidia rufa</name>
    <dbReference type="NCBI Taxonomy" id="165716"/>
    <lineage>
        <taxon>Eukaryota</taxon>
        <taxon>Viridiplantae</taxon>
        <taxon>Streptophyta</taxon>
        <taxon>Embryophyta</taxon>
        <taxon>Tracheophyta</taxon>
        <taxon>Spermatophyta</taxon>
        <taxon>Magnoliopsida</taxon>
        <taxon>eudicotyledons</taxon>
        <taxon>Gunneridae</taxon>
        <taxon>Pentapetalae</taxon>
        <taxon>asterids</taxon>
        <taxon>Ericales</taxon>
        <taxon>Actinidiaceae</taxon>
        <taxon>Actinidia</taxon>
    </lineage>
</organism>